<feature type="transmembrane region" description="Helical" evidence="11">
    <location>
        <begin position="97"/>
        <end position="117"/>
    </location>
</feature>
<feature type="transmembrane region" description="Helical" evidence="11">
    <location>
        <begin position="396"/>
        <end position="419"/>
    </location>
</feature>
<evidence type="ECO:0000256" key="3">
    <source>
        <dbReference type="ARBA" id="ARBA00022475"/>
    </source>
</evidence>
<feature type="transmembrane region" description="Helical" evidence="11">
    <location>
        <begin position="372"/>
        <end position="389"/>
    </location>
</feature>
<feature type="transmembrane region" description="Helical" evidence="11">
    <location>
        <begin position="338"/>
        <end position="360"/>
    </location>
</feature>
<keyword evidence="2 11" id="KW-0813">Transport</keyword>
<dbReference type="PANTHER" id="PTHR30540:SF83">
    <property type="entry name" value="K+ POTASSIUM TRANSPORTER"/>
    <property type="match status" value="1"/>
</dbReference>
<keyword evidence="7 11" id="KW-0630">Potassium</keyword>
<gene>
    <name evidence="11" type="primary">kup</name>
    <name evidence="14" type="ORF">SAMN05444377_11528</name>
</gene>
<keyword evidence="6 11" id="KW-0769">Symport</keyword>
<dbReference type="PANTHER" id="PTHR30540">
    <property type="entry name" value="OSMOTIC STRESS POTASSIUM TRANSPORTER"/>
    <property type="match status" value="1"/>
</dbReference>
<feature type="transmembrane region" description="Helical" evidence="11">
    <location>
        <begin position="288"/>
        <end position="317"/>
    </location>
</feature>
<evidence type="ECO:0000256" key="4">
    <source>
        <dbReference type="ARBA" id="ARBA00022538"/>
    </source>
</evidence>
<dbReference type="InterPro" id="IPR053951">
    <property type="entry name" value="K_trans_N"/>
</dbReference>
<evidence type="ECO:0000256" key="5">
    <source>
        <dbReference type="ARBA" id="ARBA00022692"/>
    </source>
</evidence>
<dbReference type="Pfam" id="PF22776">
    <property type="entry name" value="K_trans_C"/>
    <property type="match status" value="1"/>
</dbReference>
<feature type="transmembrane region" description="Helical" evidence="11">
    <location>
        <begin position="242"/>
        <end position="263"/>
    </location>
</feature>
<feature type="transmembrane region" description="Helical" evidence="11">
    <location>
        <begin position="211"/>
        <end position="230"/>
    </location>
</feature>
<name>A0A1M5DII2_9FLAO</name>
<keyword evidence="3 11" id="KW-1003">Cell membrane</keyword>
<reference evidence="14 15" key="1">
    <citation type="submission" date="2016-11" db="EMBL/GenBank/DDBJ databases">
        <authorList>
            <person name="Jaros S."/>
            <person name="Januszkiewicz K."/>
            <person name="Wedrychowicz H."/>
        </authorList>
    </citation>
    <scope>NUCLEOTIDE SEQUENCE [LARGE SCALE GENOMIC DNA]</scope>
    <source>
        <strain evidence="14 15">DSM 25660</strain>
    </source>
</reference>
<evidence type="ECO:0000256" key="6">
    <source>
        <dbReference type="ARBA" id="ARBA00022847"/>
    </source>
</evidence>
<feature type="transmembrane region" description="Helical" evidence="11">
    <location>
        <begin position="165"/>
        <end position="185"/>
    </location>
</feature>
<dbReference type="GO" id="GO:0015079">
    <property type="term" value="F:potassium ion transmembrane transporter activity"/>
    <property type="evidence" value="ECO:0007669"/>
    <property type="project" value="UniProtKB-UniRule"/>
</dbReference>
<proteinExistence type="inferred from homology"/>
<feature type="transmembrane region" description="Helical" evidence="11">
    <location>
        <begin position="51"/>
        <end position="76"/>
    </location>
</feature>
<evidence type="ECO:0000259" key="12">
    <source>
        <dbReference type="Pfam" id="PF02705"/>
    </source>
</evidence>
<accession>A0A1M5DII2</accession>
<evidence type="ECO:0000256" key="1">
    <source>
        <dbReference type="ARBA" id="ARBA00004141"/>
    </source>
</evidence>
<dbReference type="GO" id="GO:0015293">
    <property type="term" value="F:symporter activity"/>
    <property type="evidence" value="ECO:0007669"/>
    <property type="project" value="UniProtKB-UniRule"/>
</dbReference>
<keyword evidence="10 11" id="KW-0472">Membrane</keyword>
<comment type="similarity">
    <text evidence="11">Belongs to the HAK/KUP transporter (TC 2.A.72) family.</text>
</comment>
<feature type="transmembrane region" description="Helical" evidence="11">
    <location>
        <begin position="425"/>
        <end position="445"/>
    </location>
</feature>
<dbReference type="InterPro" id="IPR023051">
    <property type="entry name" value="Kup"/>
</dbReference>
<dbReference type="GO" id="GO:0005886">
    <property type="term" value="C:plasma membrane"/>
    <property type="evidence" value="ECO:0007669"/>
    <property type="project" value="UniProtKB-SubCell"/>
</dbReference>
<comment type="catalytic activity">
    <reaction evidence="11">
        <text>K(+)(in) + H(+)(in) = K(+)(out) + H(+)(out)</text>
        <dbReference type="Rhea" id="RHEA:28490"/>
        <dbReference type="ChEBI" id="CHEBI:15378"/>
        <dbReference type="ChEBI" id="CHEBI:29103"/>
    </reaction>
</comment>
<feature type="transmembrane region" description="Helical" evidence="11">
    <location>
        <begin position="137"/>
        <end position="153"/>
    </location>
</feature>
<keyword evidence="15" id="KW-1185">Reference proteome</keyword>
<dbReference type="Pfam" id="PF02705">
    <property type="entry name" value="K_trans"/>
    <property type="match status" value="1"/>
</dbReference>
<keyword evidence="8 11" id="KW-1133">Transmembrane helix</keyword>
<keyword evidence="4 11" id="KW-0633">Potassium transport</keyword>
<evidence type="ECO:0000313" key="15">
    <source>
        <dbReference type="Proteomes" id="UP000184147"/>
    </source>
</evidence>
<evidence type="ECO:0000313" key="14">
    <source>
        <dbReference type="EMBL" id="SHF66552.1"/>
    </source>
</evidence>
<evidence type="ECO:0000256" key="10">
    <source>
        <dbReference type="ARBA" id="ARBA00023136"/>
    </source>
</evidence>
<evidence type="ECO:0000256" key="7">
    <source>
        <dbReference type="ARBA" id="ARBA00022958"/>
    </source>
</evidence>
<evidence type="ECO:0000256" key="11">
    <source>
        <dbReference type="HAMAP-Rule" id="MF_01522"/>
    </source>
</evidence>
<organism evidence="14 15">
    <name type="scientific">Flavobacterium fontis</name>
    <dbReference type="NCBI Taxonomy" id="1124188"/>
    <lineage>
        <taxon>Bacteria</taxon>
        <taxon>Pseudomonadati</taxon>
        <taxon>Bacteroidota</taxon>
        <taxon>Flavobacteriia</taxon>
        <taxon>Flavobacteriales</taxon>
        <taxon>Flavobacteriaceae</taxon>
        <taxon>Flavobacterium</taxon>
    </lineage>
</organism>
<dbReference type="STRING" id="1124188.SAMN05444377_11528"/>
<evidence type="ECO:0000259" key="13">
    <source>
        <dbReference type="Pfam" id="PF22776"/>
    </source>
</evidence>
<dbReference type="OrthoDB" id="9805577at2"/>
<dbReference type="AlphaFoldDB" id="A0A1M5DII2"/>
<dbReference type="EMBL" id="FQVQ01000015">
    <property type="protein sequence ID" value="SHF66552.1"/>
    <property type="molecule type" value="Genomic_DNA"/>
</dbReference>
<protein>
    <recommendedName>
        <fullName evidence="11">Probable potassium transport system protein Kup</fullName>
    </recommendedName>
</protein>
<dbReference type="Proteomes" id="UP000184147">
    <property type="component" value="Unassembled WGS sequence"/>
</dbReference>
<sequence>MSSHSHQNLHSRLSAAGLLVTLGIIYGDIGTSPLYVMKAIIGDSVISQDLILGGLSCIFWTLTLQTTLKYVIITLGADNHGEGGIFALYALVKRTKIQWLIVPAIIGGSALLADGIITPPVSVSSAVEGLRNFNPDIPTIPIVISILFVLFTIQQFGSKLVGKFFAPMMLIWFTMLGVLGVIQMTQNLDVFRALNPYYAYHLLTSDVSEQGFFILGAVFLCTTGAEALYSDMGHCGRKNIRVSWMFVKATLILNYFGQGAYLLDHQGLTLMELGSSNPNPFYLIMAKWFQPIGIVVATLAAVIASQALISGSFTLINEAMRLNFWPKVRIKFPSDQKGQLYIPSINWLLFLGCVGIVLYFKESSNMEHAYGLAIILCMIMTTILLNYYLILKRVKWYFIAPLIIVYLAIEFSFLAANIVKFMDGGFVTLFIAIILISIMSTWYLAKKISKSYTKIVKIDNYKKVLAELSLDLSIPKYATHLVYMTNSNRVDEIEEKVMYSILQKRPKRADMYWFIHVNVLNEPYRKEYKVTEIIKDDLYRIDFYLGFREATKINLMFKEVIKDMVQNGEVDVTSRYESLNKNNIIGDFKFVLSEKFLSNDSDITFFENIVMNSYFVLKKYSLSEEKAFGLDASSVKVEQFPMVLHAPERIEMRRLDHHGCETEK</sequence>
<dbReference type="HAMAP" id="MF_01522">
    <property type="entry name" value="Kup"/>
    <property type="match status" value="1"/>
</dbReference>
<dbReference type="RefSeq" id="WP_073364618.1">
    <property type="nucleotide sequence ID" value="NZ_FQVQ01000015.1"/>
</dbReference>
<keyword evidence="9 11" id="KW-0406">Ion transport</keyword>
<dbReference type="InterPro" id="IPR053952">
    <property type="entry name" value="K_trans_C"/>
</dbReference>
<evidence type="ECO:0000256" key="9">
    <source>
        <dbReference type="ARBA" id="ARBA00023065"/>
    </source>
</evidence>
<evidence type="ECO:0000256" key="8">
    <source>
        <dbReference type="ARBA" id="ARBA00022989"/>
    </source>
</evidence>
<feature type="domain" description="K+ potassium transporter integral membrane" evidence="12">
    <location>
        <begin position="19"/>
        <end position="454"/>
    </location>
</feature>
<evidence type="ECO:0000256" key="2">
    <source>
        <dbReference type="ARBA" id="ARBA00022448"/>
    </source>
</evidence>
<dbReference type="InterPro" id="IPR003855">
    <property type="entry name" value="K+_transporter"/>
</dbReference>
<comment type="subcellular location">
    <subcellularLocation>
        <location evidence="11">Cell membrane</location>
        <topology evidence="11">Multi-pass membrane protein</topology>
    </subcellularLocation>
    <subcellularLocation>
        <location evidence="1">Membrane</location>
        <topology evidence="1">Multi-pass membrane protein</topology>
    </subcellularLocation>
</comment>
<keyword evidence="5 11" id="KW-0812">Transmembrane</keyword>
<comment type="function">
    <text evidence="11">Transport of potassium into the cell. Likely operates as a K(+):H(+) symporter.</text>
</comment>
<feature type="domain" description="K+ potassium transporter C-terminal" evidence="13">
    <location>
        <begin position="479"/>
        <end position="635"/>
    </location>
</feature>